<dbReference type="GO" id="GO:0044403">
    <property type="term" value="P:biological process involved in symbiotic interaction"/>
    <property type="evidence" value="ECO:0007669"/>
    <property type="project" value="InterPro"/>
</dbReference>
<reference evidence="1 2" key="1">
    <citation type="submission" date="2018-06" db="EMBL/GenBank/DDBJ databases">
        <authorList>
            <consortium name="Pathogen Informatics"/>
            <person name="Doyle S."/>
        </authorList>
    </citation>
    <scope>NUCLEOTIDE SEQUENCE [LARGE SCALE GENOMIC DNA]</scope>
    <source>
        <strain evidence="1 2">NCTC10718</strain>
    </source>
</reference>
<protein>
    <submittedName>
        <fullName evidence="1">Protein of uncharacterized function (DUF1076)</fullName>
    </submittedName>
</protein>
<name>A0A379R111_SALER</name>
<proteinExistence type="predicted"/>
<dbReference type="InterPro" id="IPR038436">
    <property type="entry name" value="Effector_NleG_sf"/>
</dbReference>
<sequence length="230" mass="25476">MFLTFPNVAITPDNRIDKLSENDLNLIRDTAIQNGGRKVQVQIRDSLYEVSNRPVEGNSNIFKVRADRDISRARDIALTGNAVRLERQLNNEQNISHRNLSNVSTTSISNSRQVLVAQSSPRTPAIFDASNKQQLVDKIDLCSFSPNVGELSCSEADLTCPVMLAVPEKGVFVKTSPESDICQLFDEIACIQLIIDGAVHPISRVPLSADMIINKNECYFDTTKGNFIIP</sequence>
<dbReference type="EMBL" id="UGWQ01000001">
    <property type="protein sequence ID" value="SUF70057.1"/>
    <property type="molecule type" value="Genomic_DNA"/>
</dbReference>
<dbReference type="Proteomes" id="UP000254332">
    <property type="component" value="Unassembled WGS sequence"/>
</dbReference>
<evidence type="ECO:0000313" key="1">
    <source>
        <dbReference type="EMBL" id="SUF70057.1"/>
    </source>
</evidence>
<accession>A0A379R111</accession>
<gene>
    <name evidence="1" type="primary">STY1076</name>
    <name evidence="1" type="ORF">NCTC10718_02873</name>
</gene>
<evidence type="ECO:0000313" key="2">
    <source>
        <dbReference type="Proteomes" id="UP000254332"/>
    </source>
</evidence>
<dbReference type="GO" id="GO:0004842">
    <property type="term" value="F:ubiquitin-protein transferase activity"/>
    <property type="evidence" value="ECO:0007669"/>
    <property type="project" value="InterPro"/>
</dbReference>
<dbReference type="InterPro" id="IPR010489">
    <property type="entry name" value="Effector_NleG"/>
</dbReference>
<dbReference type="Pfam" id="PF06416">
    <property type="entry name" value="T3SS_NleG"/>
    <property type="match status" value="1"/>
</dbReference>
<dbReference type="AlphaFoldDB" id="A0A379R111"/>
<organism evidence="1 2">
    <name type="scientific">Salmonella enterica</name>
    <name type="common">Salmonella choleraesuis</name>
    <dbReference type="NCBI Taxonomy" id="28901"/>
    <lineage>
        <taxon>Bacteria</taxon>
        <taxon>Pseudomonadati</taxon>
        <taxon>Pseudomonadota</taxon>
        <taxon>Gammaproteobacteria</taxon>
        <taxon>Enterobacterales</taxon>
        <taxon>Enterobacteriaceae</taxon>
        <taxon>Salmonella</taxon>
    </lineage>
</organism>
<dbReference type="Gene3D" id="3.30.40.80">
    <property type="entry name" value="Effector protein NleG"/>
    <property type="match status" value="1"/>
</dbReference>